<protein>
    <submittedName>
        <fullName evidence="2">ACT domain-containing protein</fullName>
    </submittedName>
</protein>
<dbReference type="AlphaFoldDB" id="A0AAD7B611"/>
<dbReference type="EMBL" id="JARKIF010000034">
    <property type="protein sequence ID" value="KAJ7610811.1"/>
    <property type="molecule type" value="Genomic_DNA"/>
</dbReference>
<comment type="caution">
    <text evidence="2">The sequence shown here is derived from an EMBL/GenBank/DDBJ whole genome shotgun (WGS) entry which is preliminary data.</text>
</comment>
<accession>A0AAD7B611</accession>
<dbReference type="PANTHER" id="PTHR31131:SF6">
    <property type="entry name" value="CASTOR ACT DOMAIN-CONTAINING PROTEIN"/>
    <property type="match status" value="1"/>
</dbReference>
<evidence type="ECO:0000313" key="2">
    <source>
        <dbReference type="EMBL" id="KAJ7610811.1"/>
    </source>
</evidence>
<name>A0AAD7B611_9AGAR</name>
<dbReference type="InterPro" id="IPR027795">
    <property type="entry name" value="CASTOR_ACT_dom"/>
</dbReference>
<gene>
    <name evidence="2" type="ORF">FB45DRAFT_844207</name>
</gene>
<dbReference type="GO" id="GO:0046394">
    <property type="term" value="P:carboxylic acid biosynthetic process"/>
    <property type="evidence" value="ECO:0007669"/>
    <property type="project" value="UniProtKB-ARBA"/>
</dbReference>
<dbReference type="PANTHER" id="PTHR31131">
    <property type="entry name" value="CHROMOSOME 1, WHOLE GENOME SHOTGUN SEQUENCE"/>
    <property type="match status" value="1"/>
</dbReference>
<dbReference type="Gene3D" id="3.30.2130.10">
    <property type="entry name" value="VC0802-like"/>
    <property type="match status" value="1"/>
</dbReference>
<evidence type="ECO:0000259" key="1">
    <source>
        <dbReference type="Pfam" id="PF13840"/>
    </source>
</evidence>
<keyword evidence="3" id="KW-1185">Reference proteome</keyword>
<dbReference type="InterPro" id="IPR045865">
    <property type="entry name" value="ACT-like_dom_sf"/>
</dbReference>
<dbReference type="InterPro" id="IPR051719">
    <property type="entry name" value="CASTOR_mTORC1"/>
</dbReference>
<proteinExistence type="predicted"/>
<organism evidence="2 3">
    <name type="scientific">Roridomyces roridus</name>
    <dbReference type="NCBI Taxonomy" id="1738132"/>
    <lineage>
        <taxon>Eukaryota</taxon>
        <taxon>Fungi</taxon>
        <taxon>Dikarya</taxon>
        <taxon>Basidiomycota</taxon>
        <taxon>Agaricomycotina</taxon>
        <taxon>Agaricomycetes</taxon>
        <taxon>Agaricomycetidae</taxon>
        <taxon>Agaricales</taxon>
        <taxon>Marasmiineae</taxon>
        <taxon>Mycenaceae</taxon>
        <taxon>Roridomyces</taxon>
    </lineage>
</organism>
<reference evidence="2" key="1">
    <citation type="submission" date="2023-03" db="EMBL/GenBank/DDBJ databases">
        <title>Massive genome expansion in bonnet fungi (Mycena s.s.) driven by repeated elements and novel gene families across ecological guilds.</title>
        <authorList>
            <consortium name="Lawrence Berkeley National Laboratory"/>
            <person name="Harder C.B."/>
            <person name="Miyauchi S."/>
            <person name="Viragh M."/>
            <person name="Kuo A."/>
            <person name="Thoen E."/>
            <person name="Andreopoulos B."/>
            <person name="Lu D."/>
            <person name="Skrede I."/>
            <person name="Drula E."/>
            <person name="Henrissat B."/>
            <person name="Morin E."/>
            <person name="Kohler A."/>
            <person name="Barry K."/>
            <person name="LaButti K."/>
            <person name="Morin E."/>
            <person name="Salamov A."/>
            <person name="Lipzen A."/>
            <person name="Mereny Z."/>
            <person name="Hegedus B."/>
            <person name="Baldrian P."/>
            <person name="Stursova M."/>
            <person name="Weitz H."/>
            <person name="Taylor A."/>
            <person name="Grigoriev I.V."/>
            <person name="Nagy L.G."/>
            <person name="Martin F."/>
            <person name="Kauserud H."/>
        </authorList>
    </citation>
    <scope>NUCLEOTIDE SEQUENCE</scope>
    <source>
        <strain evidence="2">9284</strain>
    </source>
</reference>
<dbReference type="Pfam" id="PF13840">
    <property type="entry name" value="ACT_7"/>
    <property type="match status" value="1"/>
</dbReference>
<dbReference type="SUPFAM" id="SSF55021">
    <property type="entry name" value="ACT-like"/>
    <property type="match status" value="1"/>
</dbReference>
<dbReference type="GO" id="GO:0006520">
    <property type="term" value="P:amino acid metabolic process"/>
    <property type="evidence" value="ECO:0007669"/>
    <property type="project" value="UniProtKB-ARBA"/>
</dbReference>
<feature type="domain" description="CASTOR ACT" evidence="1">
    <location>
        <begin position="72"/>
        <end position="130"/>
    </location>
</feature>
<sequence length="139" mass="15436">MAPPIDHPCLLLHLLPDTFFVRKFEPSKIGETFQDLLSKDDGGFLSITRTSEELSVVGRYKDGMEGYEEFATWRAFKIAGPMEFDLVGVLTGFLEPLKRANIGIFAVSTWNTDYILVAKEKADAAVAALEGDGWKFASK</sequence>
<evidence type="ECO:0000313" key="3">
    <source>
        <dbReference type="Proteomes" id="UP001221142"/>
    </source>
</evidence>
<dbReference type="Proteomes" id="UP001221142">
    <property type="component" value="Unassembled WGS sequence"/>
</dbReference>